<comment type="caution">
    <text evidence="1">The sequence shown here is derived from an EMBL/GenBank/DDBJ whole genome shotgun (WGS) entry which is preliminary data.</text>
</comment>
<gene>
    <name evidence="1" type="ORF">DPMN_048080</name>
</gene>
<dbReference type="EMBL" id="JAIWYP010000011">
    <property type="protein sequence ID" value="KAH3741355.1"/>
    <property type="molecule type" value="Genomic_DNA"/>
</dbReference>
<name>A0A9D4HZS2_DREPO</name>
<protein>
    <submittedName>
        <fullName evidence="1">Uncharacterized protein</fullName>
    </submittedName>
</protein>
<sequence length="52" mass="5852">MMPHAVESLLEVNNVVEEVMLMKQVFLTYDSSVEDLFHCSLSSSESSLLFGQ</sequence>
<evidence type="ECO:0000313" key="1">
    <source>
        <dbReference type="EMBL" id="KAH3741355.1"/>
    </source>
</evidence>
<evidence type="ECO:0000313" key="2">
    <source>
        <dbReference type="Proteomes" id="UP000828390"/>
    </source>
</evidence>
<reference evidence="1" key="2">
    <citation type="submission" date="2020-11" db="EMBL/GenBank/DDBJ databases">
        <authorList>
            <person name="McCartney M.A."/>
            <person name="Auch B."/>
            <person name="Kono T."/>
            <person name="Mallez S."/>
            <person name="Becker A."/>
            <person name="Gohl D.M."/>
            <person name="Silverstein K.A.T."/>
            <person name="Koren S."/>
            <person name="Bechman K.B."/>
            <person name="Herman A."/>
            <person name="Abrahante J.E."/>
            <person name="Garbe J."/>
        </authorList>
    </citation>
    <scope>NUCLEOTIDE SEQUENCE</scope>
    <source>
        <strain evidence="1">Duluth1</strain>
        <tissue evidence="1">Whole animal</tissue>
    </source>
</reference>
<dbReference type="AlphaFoldDB" id="A0A9D4HZS2"/>
<reference evidence="1" key="1">
    <citation type="journal article" date="2019" name="bioRxiv">
        <title>The Genome of the Zebra Mussel, Dreissena polymorpha: A Resource for Invasive Species Research.</title>
        <authorList>
            <person name="McCartney M.A."/>
            <person name="Auch B."/>
            <person name="Kono T."/>
            <person name="Mallez S."/>
            <person name="Zhang Y."/>
            <person name="Obille A."/>
            <person name="Becker A."/>
            <person name="Abrahante J.E."/>
            <person name="Garbe J."/>
            <person name="Badalamenti J.P."/>
            <person name="Herman A."/>
            <person name="Mangelson H."/>
            <person name="Liachko I."/>
            <person name="Sullivan S."/>
            <person name="Sone E.D."/>
            <person name="Koren S."/>
            <person name="Silverstein K.A.T."/>
            <person name="Beckman K.B."/>
            <person name="Gohl D.M."/>
        </authorList>
    </citation>
    <scope>NUCLEOTIDE SEQUENCE</scope>
    <source>
        <strain evidence="1">Duluth1</strain>
        <tissue evidence="1">Whole animal</tissue>
    </source>
</reference>
<keyword evidence="2" id="KW-1185">Reference proteome</keyword>
<dbReference type="Proteomes" id="UP000828390">
    <property type="component" value="Unassembled WGS sequence"/>
</dbReference>
<proteinExistence type="predicted"/>
<organism evidence="1 2">
    <name type="scientific">Dreissena polymorpha</name>
    <name type="common">Zebra mussel</name>
    <name type="synonym">Mytilus polymorpha</name>
    <dbReference type="NCBI Taxonomy" id="45954"/>
    <lineage>
        <taxon>Eukaryota</taxon>
        <taxon>Metazoa</taxon>
        <taxon>Spiralia</taxon>
        <taxon>Lophotrochozoa</taxon>
        <taxon>Mollusca</taxon>
        <taxon>Bivalvia</taxon>
        <taxon>Autobranchia</taxon>
        <taxon>Heteroconchia</taxon>
        <taxon>Euheterodonta</taxon>
        <taxon>Imparidentia</taxon>
        <taxon>Neoheterodontei</taxon>
        <taxon>Myida</taxon>
        <taxon>Dreissenoidea</taxon>
        <taxon>Dreissenidae</taxon>
        <taxon>Dreissena</taxon>
    </lineage>
</organism>
<accession>A0A9D4HZS2</accession>